<protein>
    <recommendedName>
        <fullName evidence="7">Endolytic murein transglycosylase</fullName>
        <ecNumber evidence="7">4.2.2.29</ecNumber>
    </recommendedName>
    <alternativeName>
        <fullName evidence="7">Peptidoglycan lytic transglycosylase</fullName>
    </alternativeName>
    <alternativeName>
        <fullName evidence="7">Peptidoglycan polymerization terminase</fullName>
    </alternativeName>
</protein>
<comment type="similarity">
    <text evidence="7">Belongs to the transglycosylase MltG family.</text>
</comment>
<proteinExistence type="inferred from homology"/>
<dbReference type="CDD" id="cd08010">
    <property type="entry name" value="MltG_like"/>
    <property type="match status" value="1"/>
</dbReference>
<dbReference type="GO" id="GO:0005886">
    <property type="term" value="C:plasma membrane"/>
    <property type="evidence" value="ECO:0007669"/>
    <property type="project" value="UniProtKB-UniRule"/>
</dbReference>
<reference evidence="9" key="1">
    <citation type="submission" date="2014-02" db="EMBL/GenBank/DDBJ databases">
        <title>Complete genome sequence and comparative genomic analysis of the nitrogen-fixing bacterium Leptospirillum ferriphilum YSK.</title>
        <authorList>
            <person name="Guo X."/>
            <person name="Yin H."/>
            <person name="Liang Y."/>
            <person name="Hu Q."/>
            <person name="Ma L."/>
            <person name="Xiao Y."/>
            <person name="Zhang X."/>
            <person name="Qiu G."/>
            <person name="Liu X."/>
        </authorList>
    </citation>
    <scope>NUCLEOTIDE SEQUENCE [LARGE SCALE GENOMIC DNA]</scope>
    <source>
        <strain evidence="9">YSK</strain>
    </source>
</reference>
<dbReference type="GO" id="GO:0071555">
    <property type="term" value="P:cell wall organization"/>
    <property type="evidence" value="ECO:0007669"/>
    <property type="project" value="UniProtKB-KW"/>
</dbReference>
<evidence type="ECO:0000256" key="5">
    <source>
        <dbReference type="ARBA" id="ARBA00023239"/>
    </source>
</evidence>
<dbReference type="GO" id="GO:0009252">
    <property type="term" value="P:peptidoglycan biosynthetic process"/>
    <property type="evidence" value="ECO:0007669"/>
    <property type="project" value="UniProtKB-UniRule"/>
</dbReference>
<sequence>MMGNPLGKLWHMVGQRKLLLIAFMLAGLFFLAWNERALLHRPSSPSTSIVFHVLPGTTFRSVVFELSRKGVTGYPETLVFWGDLLGIDTNIQAGVYEISPEMSPLKILLDLHNGQKYFYRLTVPEGFTMEQVARRMARLGIGSEKEILSLSSDPVFLKEENIPSTSVEGFLFPDTYFLPKAASAKDVFQMMISRFRTVYQSIQKESPHPPELSEKDLVTLASIVQKETGHPKDMAIVASIFINRLHQHMKLQSDPTVIYALKGRRKLHSRDLRIDSPYNTYRYHGLPPTPIDNPGREALKAVFNPKPVSYLYFISDKHGSQIYSDTLDGQDRAIRKVFREP</sequence>
<comment type="function">
    <text evidence="7">Functions as a peptidoglycan terminase that cleaves nascent peptidoglycan strands endolytically to terminate their elongation.</text>
</comment>
<dbReference type="NCBIfam" id="TIGR00247">
    <property type="entry name" value="endolytic transglycosylase MltG"/>
    <property type="match status" value="1"/>
</dbReference>
<dbReference type="HAMAP" id="MF_02065">
    <property type="entry name" value="MltG"/>
    <property type="match status" value="1"/>
</dbReference>
<comment type="catalytic activity">
    <reaction evidence="7">
        <text>a peptidoglycan chain = a peptidoglycan chain with N-acetyl-1,6-anhydromuramyl-[peptide] at the reducing end + a peptidoglycan chain with N-acetylglucosamine at the non-reducing end.</text>
        <dbReference type="EC" id="4.2.2.29"/>
    </reaction>
</comment>
<evidence type="ECO:0000256" key="7">
    <source>
        <dbReference type="HAMAP-Rule" id="MF_02065"/>
    </source>
</evidence>
<evidence type="ECO:0000256" key="3">
    <source>
        <dbReference type="ARBA" id="ARBA00022989"/>
    </source>
</evidence>
<keyword evidence="1 7" id="KW-1003">Cell membrane</keyword>
<dbReference type="EMBL" id="CP007243">
    <property type="protein sequence ID" value="AIA30381.1"/>
    <property type="molecule type" value="Genomic_DNA"/>
</dbReference>
<dbReference type="HOGENOM" id="CLU_025574_2_0_0"/>
<keyword evidence="6 7" id="KW-0961">Cell wall biogenesis/degradation</keyword>
<organism evidence="8 9">
    <name type="scientific">Leptospirillum ferriphilum YSK</name>
    <dbReference type="NCBI Taxonomy" id="1441628"/>
    <lineage>
        <taxon>Bacteria</taxon>
        <taxon>Pseudomonadati</taxon>
        <taxon>Nitrospirota</taxon>
        <taxon>Nitrospiria</taxon>
        <taxon>Nitrospirales</taxon>
        <taxon>Nitrospiraceae</taxon>
        <taxon>Leptospirillum</taxon>
    </lineage>
</organism>
<keyword evidence="2 7" id="KW-0812">Transmembrane</keyword>
<dbReference type="PANTHER" id="PTHR30518">
    <property type="entry name" value="ENDOLYTIC MUREIN TRANSGLYCOSYLASE"/>
    <property type="match status" value="1"/>
</dbReference>
<evidence type="ECO:0000313" key="9">
    <source>
        <dbReference type="Proteomes" id="UP000027059"/>
    </source>
</evidence>
<keyword evidence="5 7" id="KW-0456">Lyase</keyword>
<keyword evidence="9" id="KW-1185">Reference proteome</keyword>
<evidence type="ECO:0000256" key="4">
    <source>
        <dbReference type="ARBA" id="ARBA00023136"/>
    </source>
</evidence>
<dbReference type="GO" id="GO:0008932">
    <property type="term" value="F:lytic endotransglycosylase activity"/>
    <property type="evidence" value="ECO:0007669"/>
    <property type="project" value="UniProtKB-UniRule"/>
</dbReference>
<dbReference type="AlphaFoldDB" id="A0A059XYL3"/>
<keyword evidence="4 7" id="KW-0472">Membrane</keyword>
<dbReference type="Pfam" id="PF02618">
    <property type="entry name" value="YceG"/>
    <property type="match status" value="1"/>
</dbReference>
<dbReference type="KEGG" id="lfp:Y981_05165"/>
<dbReference type="PANTHER" id="PTHR30518:SF2">
    <property type="entry name" value="ENDOLYTIC MUREIN TRANSGLYCOSYLASE"/>
    <property type="match status" value="1"/>
</dbReference>
<dbReference type="Proteomes" id="UP000027059">
    <property type="component" value="Chromosome"/>
</dbReference>
<dbReference type="Gene3D" id="3.30.1490.480">
    <property type="entry name" value="Endolytic murein transglycosylase"/>
    <property type="match status" value="1"/>
</dbReference>
<dbReference type="EC" id="4.2.2.29" evidence="7"/>
<evidence type="ECO:0000256" key="6">
    <source>
        <dbReference type="ARBA" id="ARBA00023316"/>
    </source>
</evidence>
<evidence type="ECO:0000313" key="8">
    <source>
        <dbReference type="EMBL" id="AIA30381.1"/>
    </source>
</evidence>
<name>A0A059XYL3_9BACT</name>
<evidence type="ECO:0000256" key="2">
    <source>
        <dbReference type="ARBA" id="ARBA00022692"/>
    </source>
</evidence>
<gene>
    <name evidence="7" type="primary">mltG</name>
    <name evidence="8" type="ORF">Y981_05165</name>
</gene>
<feature type="site" description="Important for catalytic activity" evidence="7">
    <location>
        <position position="227"/>
    </location>
</feature>
<reference evidence="8 9" key="2">
    <citation type="journal article" date="2015" name="Biomed. Res. Int.">
        <title>Effects of Arsenite Resistance on the Growth and Functional Gene Expression of Leptospirillum ferriphilum and Acidithiobacillus thiooxidans in Pure Culture and Coculture.</title>
        <authorList>
            <person name="Jiang H."/>
            <person name="Liang Y."/>
            <person name="Yin H."/>
            <person name="Xiao Y."/>
            <person name="Guo X."/>
            <person name="Xu Y."/>
            <person name="Hu Q."/>
            <person name="Liu H."/>
            <person name="Liu X."/>
        </authorList>
    </citation>
    <scope>NUCLEOTIDE SEQUENCE [LARGE SCALE GENOMIC DNA]</scope>
    <source>
        <strain evidence="8 9">YSK</strain>
    </source>
</reference>
<keyword evidence="3 7" id="KW-1133">Transmembrane helix</keyword>
<dbReference type="InterPro" id="IPR003770">
    <property type="entry name" value="MLTG-like"/>
</dbReference>
<accession>A0A059XYL3</accession>
<evidence type="ECO:0000256" key="1">
    <source>
        <dbReference type="ARBA" id="ARBA00022475"/>
    </source>
</evidence>